<gene>
    <name evidence="1" type="ORF">ACFSNC_26030</name>
</gene>
<organism evidence="1 2">
    <name type="scientific">Ancylobacter oerskovii</name>
    <dbReference type="NCBI Taxonomy" id="459519"/>
    <lineage>
        <taxon>Bacteria</taxon>
        <taxon>Pseudomonadati</taxon>
        <taxon>Pseudomonadota</taxon>
        <taxon>Alphaproteobacteria</taxon>
        <taxon>Hyphomicrobiales</taxon>
        <taxon>Xanthobacteraceae</taxon>
        <taxon>Ancylobacter</taxon>
    </lineage>
</organism>
<evidence type="ECO:0000313" key="1">
    <source>
        <dbReference type="EMBL" id="MFD2143809.1"/>
    </source>
</evidence>
<keyword evidence="2" id="KW-1185">Reference proteome</keyword>
<dbReference type="RefSeq" id="WP_281418586.1">
    <property type="nucleotide sequence ID" value="NZ_JBHUHD010000005.1"/>
</dbReference>
<dbReference type="Proteomes" id="UP001597299">
    <property type="component" value="Unassembled WGS sequence"/>
</dbReference>
<dbReference type="InterPro" id="IPR021831">
    <property type="entry name" value="ParD-like"/>
</dbReference>
<sequence>MGARSQLASIKVSSRLLEEARMEAAIMNRSIGGQLEHWATIGRSLEGALGLDRVRAALAGHFDPGQLTPDERRYYYEQLDDALMAPSEDEIKRMAALGAEPGAVGYDASGQLVKVGADGKHVAVPE</sequence>
<dbReference type="EMBL" id="JBHUHD010000005">
    <property type="protein sequence ID" value="MFD2143809.1"/>
    <property type="molecule type" value="Genomic_DNA"/>
</dbReference>
<evidence type="ECO:0008006" key="3">
    <source>
        <dbReference type="Google" id="ProtNLM"/>
    </source>
</evidence>
<evidence type="ECO:0000313" key="2">
    <source>
        <dbReference type="Proteomes" id="UP001597299"/>
    </source>
</evidence>
<proteinExistence type="predicted"/>
<reference evidence="2" key="1">
    <citation type="journal article" date="2019" name="Int. J. Syst. Evol. Microbiol.">
        <title>The Global Catalogue of Microorganisms (GCM) 10K type strain sequencing project: providing services to taxonomists for standard genome sequencing and annotation.</title>
        <authorList>
            <consortium name="The Broad Institute Genomics Platform"/>
            <consortium name="The Broad Institute Genome Sequencing Center for Infectious Disease"/>
            <person name="Wu L."/>
            <person name="Ma J."/>
        </authorList>
    </citation>
    <scope>NUCLEOTIDE SEQUENCE [LARGE SCALE GENOMIC DNA]</scope>
    <source>
        <strain evidence="2">CCM 7435</strain>
    </source>
</reference>
<comment type="caution">
    <text evidence="1">The sequence shown here is derived from an EMBL/GenBank/DDBJ whole genome shotgun (WGS) entry which is preliminary data.</text>
</comment>
<protein>
    <recommendedName>
        <fullName evidence="3">ParD-like antitoxin of type II ParDE toxin-antitoxin system</fullName>
    </recommendedName>
</protein>
<name>A0ABW4Z5M8_9HYPH</name>
<dbReference type="Pfam" id="PF11903">
    <property type="entry name" value="ParD_like"/>
    <property type="match status" value="1"/>
</dbReference>
<accession>A0ABW4Z5M8</accession>